<keyword evidence="2" id="KW-1185">Reference proteome</keyword>
<reference evidence="2" key="1">
    <citation type="journal article" date="2010" name="Genome Res.">
        <title>Population genomic sequencing of Coccidioides fungi reveals recent hybridization and transposon control.</title>
        <authorList>
            <person name="Neafsey D.E."/>
            <person name="Barker B.M."/>
            <person name="Sharpton T.J."/>
            <person name="Stajich J.E."/>
            <person name="Park D.J."/>
            <person name="Whiston E."/>
            <person name="Hung C.-Y."/>
            <person name="McMahan C."/>
            <person name="White J."/>
            <person name="Sykes S."/>
            <person name="Heiman D."/>
            <person name="Young S."/>
            <person name="Zeng Q."/>
            <person name="Abouelleil A."/>
            <person name="Aftuck L."/>
            <person name="Bessette D."/>
            <person name="Brown A."/>
            <person name="FitzGerald M."/>
            <person name="Lui A."/>
            <person name="Macdonald J.P."/>
            <person name="Priest M."/>
            <person name="Orbach M.J."/>
            <person name="Galgiani J.N."/>
            <person name="Kirkland T.N."/>
            <person name="Cole G.T."/>
            <person name="Birren B.W."/>
            <person name="Henn M.R."/>
            <person name="Taylor J.W."/>
            <person name="Rounsley S.D."/>
        </authorList>
    </citation>
    <scope>NUCLEOTIDE SEQUENCE [LARGE SCALE GENOMIC DNA]</scope>
    <source>
        <strain evidence="2">RMSCC 757 / Silveira</strain>
    </source>
</reference>
<name>E9D720_COCPS</name>
<dbReference type="HOGENOM" id="CLU_016894_0_0_1"/>
<dbReference type="OrthoDB" id="4540842at2759"/>
<dbReference type="OMA" id="THIYRNH"/>
<dbReference type="Proteomes" id="UP000002497">
    <property type="component" value="Unassembled WGS sequence"/>
</dbReference>
<dbReference type="STRING" id="443226.E9D720"/>
<gene>
    <name evidence="1" type="ORF">CPSG_05679</name>
</gene>
<evidence type="ECO:0000313" key="2">
    <source>
        <dbReference type="Proteomes" id="UP000002497"/>
    </source>
</evidence>
<sequence length="267" mass="31289">MCSELDLICILKQLGKTFSNKKADIYLCYDHAKLMASKLGLQTHTLNREELLNCLTYIHRNCCNISSVKTDDSIYLWFHLANRPARTEDALDIYKFKHQPIIPLVTNMRTFDFNQYTQITEVNKFITSNLQKKWETTGSVVILQLMHWWNDKLQGATTTVLTQVNGEYNMYYHHHISQQLMHQDSVYYLWYILTRPDHAWKLISYPYYAKYAKPGDKTGFCHIDVNVPDAITTERGVNMIQEFLILTAEEPGDCTEILPEMHNHLEN</sequence>
<dbReference type="VEuPathDB" id="FungiDB:D8B26_003240"/>
<accession>E9D720</accession>
<protein>
    <submittedName>
        <fullName evidence="1">Uncharacterized protein</fullName>
    </submittedName>
</protein>
<dbReference type="VEuPathDB" id="FungiDB:CPSG_05679"/>
<reference evidence="2" key="2">
    <citation type="submission" date="2010-03" db="EMBL/GenBank/DDBJ databases">
        <title>The genome sequence of Coccidioides posadasii strain Silveira.</title>
        <authorList>
            <consortium name="The Broad Institute Genome Sequencing Center for Infectious Disease"/>
            <person name="Neafsey D."/>
            <person name="Orbach M."/>
            <person name="Henn M.R."/>
            <person name="Cole G.T."/>
            <person name="Galgiani J."/>
            <person name="Gardner M.J."/>
            <person name="Kirkland T.N."/>
            <person name="Taylor J.W."/>
            <person name="Young S.K."/>
            <person name="Zeng Q."/>
            <person name="Koehrsen M."/>
            <person name="Alvarado L."/>
            <person name="Berlin A."/>
            <person name="Borenstein D."/>
            <person name="Chapman S.B."/>
            <person name="Chen Z."/>
            <person name="Engels R."/>
            <person name="Freedman E."/>
            <person name="Gellesch M."/>
            <person name="Goldberg J."/>
            <person name="Griggs A."/>
            <person name="Gujja S."/>
            <person name="Heilman E."/>
            <person name="Heiman D."/>
            <person name="Howarth C."/>
            <person name="Jen D."/>
            <person name="Larson L."/>
            <person name="Mehta T."/>
            <person name="Neiman D."/>
            <person name="Park D."/>
            <person name="Pearson M."/>
            <person name="Richards J."/>
            <person name="Roberts A."/>
            <person name="Saif S."/>
            <person name="Shea T."/>
            <person name="Shenoy N."/>
            <person name="Sisk P."/>
            <person name="Stolte C."/>
            <person name="Sykes S."/>
            <person name="Walk T."/>
            <person name="White J."/>
            <person name="Yandava C."/>
            <person name="Haas B."/>
            <person name="Nusbaum C."/>
            <person name="Birren B."/>
        </authorList>
    </citation>
    <scope>NUCLEOTIDE SEQUENCE [LARGE SCALE GENOMIC DNA]</scope>
    <source>
        <strain evidence="2">RMSCC 757 / Silveira</strain>
    </source>
</reference>
<proteinExistence type="predicted"/>
<dbReference type="VEuPathDB" id="FungiDB:D8B26_007018"/>
<evidence type="ECO:0000313" key="1">
    <source>
        <dbReference type="EMBL" id="EFW18042.1"/>
    </source>
</evidence>
<dbReference type="AlphaFoldDB" id="E9D720"/>
<organism evidence="2">
    <name type="scientific">Coccidioides posadasii (strain RMSCC 757 / Silveira)</name>
    <name type="common">Valley fever fungus</name>
    <dbReference type="NCBI Taxonomy" id="443226"/>
    <lineage>
        <taxon>Eukaryota</taxon>
        <taxon>Fungi</taxon>
        <taxon>Dikarya</taxon>
        <taxon>Ascomycota</taxon>
        <taxon>Pezizomycotina</taxon>
        <taxon>Eurotiomycetes</taxon>
        <taxon>Eurotiomycetidae</taxon>
        <taxon>Onygenales</taxon>
        <taxon>Onygenaceae</taxon>
        <taxon>Coccidioides</taxon>
    </lineage>
</organism>
<dbReference type="EMBL" id="GL636493">
    <property type="protein sequence ID" value="EFW18042.1"/>
    <property type="molecule type" value="Genomic_DNA"/>
</dbReference>